<dbReference type="RefSeq" id="WP_425559471.1">
    <property type="nucleotide sequence ID" value="NZ_BAABFV010000002.1"/>
</dbReference>
<keyword evidence="8" id="KW-0378">Hydrolase</keyword>
<dbReference type="Gene3D" id="3.40.80.10">
    <property type="entry name" value="Peptidoglycan recognition protein-like"/>
    <property type="match status" value="1"/>
</dbReference>
<evidence type="ECO:0000256" key="9">
    <source>
        <dbReference type="ARBA" id="ARBA00022833"/>
    </source>
</evidence>
<evidence type="ECO:0000256" key="4">
    <source>
        <dbReference type="ARBA" id="ARBA00007553"/>
    </source>
</evidence>
<evidence type="ECO:0000313" key="15">
    <source>
        <dbReference type="Proteomes" id="UP001501011"/>
    </source>
</evidence>
<dbReference type="Pfam" id="PF01510">
    <property type="entry name" value="Amidase_2"/>
    <property type="match status" value="1"/>
</dbReference>
<keyword evidence="15" id="KW-1185">Reference proteome</keyword>
<accession>A0ABP8IMG0</accession>
<comment type="caution">
    <text evidence="14">The sequence shown here is derived from an EMBL/GenBank/DDBJ whole genome shotgun (WGS) entry which is preliminary data.</text>
</comment>
<comment type="cofactor">
    <cofactor evidence="2">
        <name>Zn(2+)</name>
        <dbReference type="ChEBI" id="CHEBI:29105"/>
    </cofactor>
</comment>
<organism evidence="14 15">
    <name type="scientific">Kangiella marina</name>
    <dbReference type="NCBI Taxonomy" id="1079178"/>
    <lineage>
        <taxon>Bacteria</taxon>
        <taxon>Pseudomonadati</taxon>
        <taxon>Pseudomonadota</taxon>
        <taxon>Gammaproteobacteria</taxon>
        <taxon>Kangiellales</taxon>
        <taxon>Kangiellaceae</taxon>
        <taxon>Kangiella</taxon>
    </lineage>
</organism>
<evidence type="ECO:0000256" key="10">
    <source>
        <dbReference type="ARBA" id="ARBA00023316"/>
    </source>
</evidence>
<dbReference type="SUPFAM" id="SSF55846">
    <property type="entry name" value="N-acetylmuramoyl-L-alanine amidase-like"/>
    <property type="match status" value="1"/>
</dbReference>
<evidence type="ECO:0000256" key="11">
    <source>
        <dbReference type="ARBA" id="ARBA00039257"/>
    </source>
</evidence>
<dbReference type="InterPro" id="IPR002502">
    <property type="entry name" value="Amidase_domain"/>
</dbReference>
<protein>
    <recommendedName>
        <fullName evidence="11">1,6-anhydro-N-acetylmuramyl-L-alanine amidase AmpD</fullName>
        <ecNumber evidence="5">3.5.1.28</ecNumber>
    </recommendedName>
    <alternativeName>
        <fullName evidence="12">N-acetylmuramoyl-L-alanine amidase</fullName>
    </alternativeName>
</protein>
<evidence type="ECO:0000256" key="2">
    <source>
        <dbReference type="ARBA" id="ARBA00001947"/>
    </source>
</evidence>
<dbReference type="NCBIfam" id="NF008758">
    <property type="entry name" value="PRK11789.1"/>
    <property type="match status" value="1"/>
</dbReference>
<dbReference type="CDD" id="cd06583">
    <property type="entry name" value="PGRP"/>
    <property type="match status" value="1"/>
</dbReference>
<keyword evidence="10" id="KW-0961">Cell wall biogenesis/degradation</keyword>
<sequence length="196" mass="22098">MSFVEQEYCINLHNGLIENVRQAECHHHDEREGEGGSKADINLLVIHNISLPPRQFGGPYIDQLFGGCLSPGDDPFFKEIAGIKVSSHLLIRRDGEVVQYVPFHRRAWHAGVSSFDGREKCNDFSIGIELEGADDIAYENVQYRVLAKVSYLLLKAYPQITLDRIAGHSDIAPGRKTDPGPAFQWDYYRELLANLT</sequence>
<comment type="subcellular location">
    <subcellularLocation>
        <location evidence="3">Cytoplasm</location>
    </subcellularLocation>
</comment>
<dbReference type="SMART" id="SM00644">
    <property type="entry name" value="Ami_2"/>
    <property type="match status" value="1"/>
</dbReference>
<reference evidence="15" key="1">
    <citation type="journal article" date="2019" name="Int. J. Syst. Evol. Microbiol.">
        <title>The Global Catalogue of Microorganisms (GCM) 10K type strain sequencing project: providing services to taxonomists for standard genome sequencing and annotation.</title>
        <authorList>
            <consortium name="The Broad Institute Genomics Platform"/>
            <consortium name="The Broad Institute Genome Sequencing Center for Infectious Disease"/>
            <person name="Wu L."/>
            <person name="Ma J."/>
        </authorList>
    </citation>
    <scope>NUCLEOTIDE SEQUENCE [LARGE SCALE GENOMIC DNA]</scope>
    <source>
        <strain evidence="15">JCM 17728</strain>
    </source>
</reference>
<dbReference type="InterPro" id="IPR051206">
    <property type="entry name" value="NAMLAA_amidase_2"/>
</dbReference>
<proteinExistence type="inferred from homology"/>
<comment type="catalytic activity">
    <reaction evidence="1">
        <text>Hydrolyzes the link between N-acetylmuramoyl residues and L-amino acid residues in certain cell-wall glycopeptides.</text>
        <dbReference type="EC" id="3.5.1.28"/>
    </reaction>
</comment>
<evidence type="ECO:0000256" key="3">
    <source>
        <dbReference type="ARBA" id="ARBA00004496"/>
    </source>
</evidence>
<evidence type="ECO:0000256" key="5">
    <source>
        <dbReference type="ARBA" id="ARBA00011901"/>
    </source>
</evidence>
<dbReference type="PANTHER" id="PTHR30417:SF4">
    <property type="entry name" value="1,6-ANHYDRO-N-ACETYLMURAMYL-L-ALANINE AMIDASE AMPD"/>
    <property type="match status" value="1"/>
</dbReference>
<comment type="similarity">
    <text evidence="4">Belongs to the N-acetylmuramoyl-L-alanine amidase 2 family.</text>
</comment>
<dbReference type="EC" id="3.5.1.28" evidence="5"/>
<keyword evidence="7" id="KW-0479">Metal-binding</keyword>
<feature type="domain" description="N-acetylmuramoyl-L-alanine amidase" evidence="13">
    <location>
        <begin position="29"/>
        <end position="180"/>
    </location>
</feature>
<evidence type="ECO:0000256" key="7">
    <source>
        <dbReference type="ARBA" id="ARBA00022723"/>
    </source>
</evidence>
<keyword evidence="9" id="KW-0862">Zinc</keyword>
<gene>
    <name evidence="14" type="primary">ampD</name>
    <name evidence="14" type="ORF">GCM10023151_18390</name>
</gene>
<evidence type="ECO:0000256" key="8">
    <source>
        <dbReference type="ARBA" id="ARBA00022801"/>
    </source>
</evidence>
<evidence type="ECO:0000256" key="1">
    <source>
        <dbReference type="ARBA" id="ARBA00001561"/>
    </source>
</evidence>
<dbReference type="EMBL" id="BAABFV010000002">
    <property type="protein sequence ID" value="GAA4363327.1"/>
    <property type="molecule type" value="Genomic_DNA"/>
</dbReference>
<evidence type="ECO:0000313" key="14">
    <source>
        <dbReference type="EMBL" id="GAA4363327.1"/>
    </source>
</evidence>
<dbReference type="InterPro" id="IPR036505">
    <property type="entry name" value="Amidase/PGRP_sf"/>
</dbReference>
<dbReference type="Proteomes" id="UP001501011">
    <property type="component" value="Unassembled WGS sequence"/>
</dbReference>
<evidence type="ECO:0000259" key="13">
    <source>
        <dbReference type="SMART" id="SM00644"/>
    </source>
</evidence>
<evidence type="ECO:0000256" key="12">
    <source>
        <dbReference type="ARBA" id="ARBA00042615"/>
    </source>
</evidence>
<name>A0ABP8IMG0_9GAMM</name>
<evidence type="ECO:0000256" key="6">
    <source>
        <dbReference type="ARBA" id="ARBA00022490"/>
    </source>
</evidence>
<keyword evidence="6" id="KW-0963">Cytoplasm</keyword>
<dbReference type="PANTHER" id="PTHR30417">
    <property type="entry name" value="N-ACETYLMURAMOYL-L-ALANINE AMIDASE AMID"/>
    <property type="match status" value="1"/>
</dbReference>